<dbReference type="Pfam" id="PF00590">
    <property type="entry name" value="TP_methylase"/>
    <property type="match status" value="1"/>
</dbReference>
<name>A0A1H3WA47_9BACT</name>
<evidence type="ECO:0000256" key="4">
    <source>
        <dbReference type="ARBA" id="ARBA00022679"/>
    </source>
</evidence>
<proteinExistence type="inferred from homology"/>
<evidence type="ECO:0000256" key="6">
    <source>
        <dbReference type="ARBA" id="ARBA00023244"/>
    </source>
</evidence>
<dbReference type="OrthoDB" id="9815856at2"/>
<keyword evidence="5" id="KW-0949">S-adenosyl-L-methionine</keyword>
<evidence type="ECO:0000256" key="7">
    <source>
        <dbReference type="ARBA" id="ARBA00025705"/>
    </source>
</evidence>
<dbReference type="EMBL" id="FNQY01000002">
    <property type="protein sequence ID" value="SDZ83993.1"/>
    <property type="molecule type" value="Genomic_DNA"/>
</dbReference>
<dbReference type="PANTHER" id="PTHR45790">
    <property type="entry name" value="SIROHEME SYNTHASE-RELATED"/>
    <property type="match status" value="1"/>
</dbReference>
<dbReference type="CDD" id="cd11642">
    <property type="entry name" value="SUMT"/>
    <property type="match status" value="1"/>
</dbReference>
<reference evidence="9 10" key="1">
    <citation type="submission" date="2016-10" db="EMBL/GenBank/DDBJ databases">
        <authorList>
            <person name="de Groot N.N."/>
        </authorList>
    </citation>
    <scope>NUCLEOTIDE SEQUENCE [LARGE SCALE GENOMIC DNA]</scope>
    <source>
        <strain evidence="9 10">Vu-144</strain>
    </source>
</reference>
<dbReference type="InterPro" id="IPR050161">
    <property type="entry name" value="Siro_Cobalamin_biosynth"/>
</dbReference>
<feature type="domain" description="Tetrapyrrole methylase" evidence="8">
    <location>
        <begin position="6"/>
        <end position="209"/>
    </location>
</feature>
<dbReference type="Proteomes" id="UP000199041">
    <property type="component" value="Unassembled WGS sequence"/>
</dbReference>
<evidence type="ECO:0000313" key="10">
    <source>
        <dbReference type="Proteomes" id="UP000199041"/>
    </source>
</evidence>
<dbReference type="GO" id="GO:0004851">
    <property type="term" value="F:uroporphyrin-III C-methyltransferase activity"/>
    <property type="evidence" value="ECO:0007669"/>
    <property type="project" value="UniProtKB-EC"/>
</dbReference>
<keyword evidence="6" id="KW-0627">Porphyrin biosynthesis</keyword>
<dbReference type="NCBIfam" id="NF004790">
    <property type="entry name" value="PRK06136.1"/>
    <property type="match status" value="1"/>
</dbReference>
<comment type="similarity">
    <text evidence="1">Belongs to the precorrin methyltransferase family.</text>
</comment>
<dbReference type="GO" id="GO:0032259">
    <property type="term" value="P:methylation"/>
    <property type="evidence" value="ECO:0007669"/>
    <property type="project" value="UniProtKB-KW"/>
</dbReference>
<evidence type="ECO:0000256" key="1">
    <source>
        <dbReference type="ARBA" id="ARBA00005879"/>
    </source>
</evidence>
<dbReference type="InterPro" id="IPR014776">
    <property type="entry name" value="4pyrrole_Mease_sub2"/>
</dbReference>
<dbReference type="InterPro" id="IPR006366">
    <property type="entry name" value="CobA/CysG_C"/>
</dbReference>
<evidence type="ECO:0000256" key="2">
    <source>
        <dbReference type="ARBA" id="ARBA00012162"/>
    </source>
</evidence>
<dbReference type="InterPro" id="IPR014777">
    <property type="entry name" value="4pyrrole_Mease_sub1"/>
</dbReference>
<dbReference type="GO" id="GO:0019354">
    <property type="term" value="P:siroheme biosynthetic process"/>
    <property type="evidence" value="ECO:0007669"/>
    <property type="project" value="InterPro"/>
</dbReference>
<dbReference type="FunFam" id="3.40.1010.10:FF:000001">
    <property type="entry name" value="Siroheme synthase"/>
    <property type="match status" value="1"/>
</dbReference>
<sequence length="252" mass="27242">MTQQSTLILVGAGPGDPDLITVKGIKALKEADIVLYDALIDPELLYYCKKACIKQYVGKRAGQHSLTQKEICNLIIKLSNKYKIIVRLKGGDSFVFGRATEEIEAARSVGMEVKVVQGISSALAVPASAFIPLTSRGISQSFWVATGTTKDGKLSKDIYLAAQSTATIVLLMAMNHLPEIMSVFLNYNRGNTPVAIIQEGCTGRQKMICADVNNICRLAEEHQMSNPSVVIIGDVVLSQQELSGIVSLKQAI</sequence>
<dbReference type="STRING" id="551991.SAMN05192529_102263"/>
<evidence type="ECO:0000313" key="9">
    <source>
        <dbReference type="EMBL" id="SDZ83993.1"/>
    </source>
</evidence>
<dbReference type="Gene3D" id="3.30.950.10">
    <property type="entry name" value="Methyltransferase, Cobalt-precorrin-4 Transmethylase, Domain 2"/>
    <property type="match status" value="1"/>
</dbReference>
<comment type="pathway">
    <text evidence="7">Porphyrin-containing compound metabolism; siroheme biosynthesis; precorrin-2 from uroporphyrinogen III: step 1/1.</text>
</comment>
<accession>A0A1H3WA47</accession>
<protein>
    <recommendedName>
        <fullName evidence="2">uroporphyrinogen-III C-methyltransferase</fullName>
        <ecNumber evidence="2">2.1.1.107</ecNumber>
    </recommendedName>
</protein>
<dbReference type="AlphaFoldDB" id="A0A1H3WA47"/>
<dbReference type="SUPFAM" id="SSF53790">
    <property type="entry name" value="Tetrapyrrole methylase"/>
    <property type="match status" value="1"/>
</dbReference>
<keyword evidence="3 9" id="KW-0489">Methyltransferase</keyword>
<gene>
    <name evidence="9" type="ORF">SAMN05192529_102263</name>
</gene>
<evidence type="ECO:0000256" key="5">
    <source>
        <dbReference type="ARBA" id="ARBA00022691"/>
    </source>
</evidence>
<dbReference type="InterPro" id="IPR000878">
    <property type="entry name" value="4pyrrol_Mease"/>
</dbReference>
<keyword evidence="4 9" id="KW-0808">Transferase</keyword>
<keyword evidence="10" id="KW-1185">Reference proteome</keyword>
<organism evidence="9 10">
    <name type="scientific">Arachidicoccus rhizosphaerae</name>
    <dbReference type="NCBI Taxonomy" id="551991"/>
    <lineage>
        <taxon>Bacteria</taxon>
        <taxon>Pseudomonadati</taxon>
        <taxon>Bacteroidota</taxon>
        <taxon>Chitinophagia</taxon>
        <taxon>Chitinophagales</taxon>
        <taxon>Chitinophagaceae</taxon>
        <taxon>Arachidicoccus</taxon>
    </lineage>
</organism>
<dbReference type="RefSeq" id="WP_091393467.1">
    <property type="nucleotide sequence ID" value="NZ_FNQY01000002.1"/>
</dbReference>
<dbReference type="EC" id="2.1.1.107" evidence="2"/>
<evidence type="ECO:0000259" key="8">
    <source>
        <dbReference type="Pfam" id="PF00590"/>
    </source>
</evidence>
<dbReference type="NCBIfam" id="TIGR01469">
    <property type="entry name" value="cobA_cysG_Cterm"/>
    <property type="match status" value="1"/>
</dbReference>
<dbReference type="PROSITE" id="PS00839">
    <property type="entry name" value="SUMT_1"/>
    <property type="match status" value="1"/>
</dbReference>
<dbReference type="PANTHER" id="PTHR45790:SF3">
    <property type="entry name" value="S-ADENOSYL-L-METHIONINE-DEPENDENT UROPORPHYRINOGEN III METHYLTRANSFERASE, CHLOROPLASTIC"/>
    <property type="match status" value="1"/>
</dbReference>
<dbReference type="InterPro" id="IPR035996">
    <property type="entry name" value="4pyrrol_Methylase_sf"/>
</dbReference>
<dbReference type="Gene3D" id="3.40.1010.10">
    <property type="entry name" value="Cobalt-precorrin-4 Transmethylase, Domain 1"/>
    <property type="match status" value="1"/>
</dbReference>
<evidence type="ECO:0000256" key="3">
    <source>
        <dbReference type="ARBA" id="ARBA00022603"/>
    </source>
</evidence>
<dbReference type="InterPro" id="IPR003043">
    <property type="entry name" value="Uropor_MeTrfase_CS"/>
</dbReference>